<feature type="compositionally biased region" description="Polar residues" evidence="2">
    <location>
        <begin position="1"/>
        <end position="14"/>
    </location>
</feature>
<dbReference type="SUPFAM" id="SSF50630">
    <property type="entry name" value="Acid proteases"/>
    <property type="match status" value="1"/>
</dbReference>
<name>C5LTA7_PERM5</name>
<dbReference type="Proteomes" id="UP000007800">
    <property type="component" value="Unassembled WGS sequence"/>
</dbReference>
<feature type="domain" description="CCHC-type" evidence="3">
    <location>
        <begin position="73"/>
        <end position="88"/>
    </location>
</feature>
<dbReference type="SUPFAM" id="SSF57756">
    <property type="entry name" value="Retrovirus zinc finger-like domains"/>
    <property type="match status" value="1"/>
</dbReference>
<dbReference type="PROSITE" id="PS50158">
    <property type="entry name" value="ZF_CCHC"/>
    <property type="match status" value="2"/>
</dbReference>
<dbReference type="GeneID" id="9049770"/>
<protein>
    <recommendedName>
        <fullName evidence="3">CCHC-type domain-containing protein</fullName>
    </recommendedName>
</protein>
<evidence type="ECO:0000313" key="4">
    <source>
        <dbReference type="EMBL" id="EER00075.1"/>
    </source>
</evidence>
<feature type="region of interest" description="Disordered" evidence="2">
    <location>
        <begin position="443"/>
        <end position="468"/>
    </location>
</feature>
<dbReference type="InterPro" id="IPR036875">
    <property type="entry name" value="Znf_CCHC_sf"/>
</dbReference>
<dbReference type="EMBL" id="GG685288">
    <property type="protein sequence ID" value="EER00075.1"/>
    <property type="molecule type" value="Genomic_DNA"/>
</dbReference>
<evidence type="ECO:0000259" key="3">
    <source>
        <dbReference type="PROSITE" id="PS50158"/>
    </source>
</evidence>
<keyword evidence="1" id="KW-0862">Zinc</keyword>
<gene>
    <name evidence="4" type="ORF">Pmar_PMAR024552</name>
</gene>
<organism evidence="5">
    <name type="scientific">Perkinsus marinus (strain ATCC 50983 / TXsc)</name>
    <dbReference type="NCBI Taxonomy" id="423536"/>
    <lineage>
        <taxon>Eukaryota</taxon>
        <taxon>Sar</taxon>
        <taxon>Alveolata</taxon>
        <taxon>Perkinsozoa</taxon>
        <taxon>Perkinsea</taxon>
        <taxon>Perkinsida</taxon>
        <taxon>Perkinsidae</taxon>
        <taxon>Perkinsus</taxon>
    </lineage>
</organism>
<dbReference type="Gene3D" id="4.10.60.10">
    <property type="entry name" value="Zinc finger, CCHC-type"/>
    <property type="match status" value="1"/>
</dbReference>
<dbReference type="SMART" id="SM00343">
    <property type="entry name" value="ZnF_C2HC"/>
    <property type="match status" value="2"/>
</dbReference>
<dbReference type="GO" id="GO:0003676">
    <property type="term" value="F:nucleic acid binding"/>
    <property type="evidence" value="ECO:0007669"/>
    <property type="project" value="InterPro"/>
</dbReference>
<reference evidence="4 5" key="1">
    <citation type="submission" date="2008-07" db="EMBL/GenBank/DDBJ databases">
        <authorList>
            <person name="El-Sayed N."/>
            <person name="Caler E."/>
            <person name="Inman J."/>
            <person name="Amedeo P."/>
            <person name="Hass B."/>
            <person name="Wortman J."/>
        </authorList>
    </citation>
    <scope>NUCLEOTIDE SEQUENCE [LARGE SCALE GENOMIC DNA]</scope>
    <source>
        <strain evidence="5">ATCC 50983 / TXsc</strain>
    </source>
</reference>
<dbReference type="InParanoid" id="C5LTA7"/>
<feature type="compositionally biased region" description="Polar residues" evidence="2">
    <location>
        <begin position="23"/>
        <end position="33"/>
    </location>
</feature>
<keyword evidence="1" id="KW-0479">Metal-binding</keyword>
<proteinExistence type="predicted"/>
<dbReference type="OrthoDB" id="7692888at2759"/>
<feature type="compositionally biased region" description="Polar residues" evidence="2">
    <location>
        <begin position="44"/>
        <end position="61"/>
    </location>
</feature>
<dbReference type="GO" id="GO:0008270">
    <property type="term" value="F:zinc ion binding"/>
    <property type="evidence" value="ECO:0007669"/>
    <property type="project" value="UniProtKB-KW"/>
</dbReference>
<evidence type="ECO:0000313" key="5">
    <source>
        <dbReference type="Proteomes" id="UP000007800"/>
    </source>
</evidence>
<sequence length="468" mass="50760">MIAQRLSPSTSASSPKVPEKSRNTTTPEVQQVATVRAMDFNARQDASQLPSAPAKQSSGHQPQRKSGQHGFKKCFTCGKGDHLTKQCPLRRCWNCLSVGHSASECPKSAPTITTTAKTDSRAEAVRTVGSTEATVQSVDQGETVILPSRSVVIRAWGDGDKLDGGILTATYGGKIVLRGLVDTGATDALLSRTVYDQIREHCPGVAPLIPCHATALLANGTTEEVEGIVKLDLIFCDRVITHEFYVIRELQPGIIWGLRLLGRVGVTIDIGDSTKGLCITTRVKSLPKEESLDVTEPGIIANVHADSKEIAVRRVSGVCCALSLEEAAPLLGDTSDDPLTSPLDTAVVRSFASPSCEEMEFDWRPIPAAPEYDYRVRHAKETDILDLPGEQEYVCEIRWPPLKSHIGGVQADYGKAMIARLSESQRDLLEKEVANYLAHRWWERSPPPDAAGSTPSTDPTIFTEVDEA</sequence>
<evidence type="ECO:0000256" key="1">
    <source>
        <dbReference type="PROSITE-ProRule" id="PRU00047"/>
    </source>
</evidence>
<dbReference type="AlphaFoldDB" id="C5LTA7"/>
<dbReference type="RefSeq" id="XP_002767357.1">
    <property type="nucleotide sequence ID" value="XM_002767311.1"/>
</dbReference>
<feature type="region of interest" description="Disordered" evidence="2">
    <location>
        <begin position="1"/>
        <end position="70"/>
    </location>
</feature>
<keyword evidence="1" id="KW-0863">Zinc-finger</keyword>
<dbReference type="InterPro" id="IPR001878">
    <property type="entry name" value="Znf_CCHC"/>
</dbReference>
<dbReference type="InterPro" id="IPR021109">
    <property type="entry name" value="Peptidase_aspartic_dom_sf"/>
</dbReference>
<dbReference type="Gene3D" id="2.40.70.10">
    <property type="entry name" value="Acid Proteases"/>
    <property type="match status" value="1"/>
</dbReference>
<feature type="domain" description="CCHC-type" evidence="3">
    <location>
        <begin position="90"/>
        <end position="107"/>
    </location>
</feature>
<evidence type="ECO:0000256" key="2">
    <source>
        <dbReference type="SAM" id="MobiDB-lite"/>
    </source>
</evidence>
<accession>C5LTA7</accession>
<dbReference type="Pfam" id="PF00098">
    <property type="entry name" value="zf-CCHC"/>
    <property type="match status" value="1"/>
</dbReference>
<keyword evidence="5" id="KW-1185">Reference proteome</keyword>